<dbReference type="STRING" id="568069.A0A1J1HY02"/>
<accession>A0A1J1HY02</accession>
<proteinExistence type="inferred from homology"/>
<dbReference type="Pfam" id="PF03371">
    <property type="entry name" value="PRP38"/>
    <property type="match status" value="1"/>
</dbReference>
<keyword evidence="10" id="KW-1185">Reference proteome</keyword>
<dbReference type="OrthoDB" id="3881at2759"/>
<sequence>MSEEQEFSGGNRKRNNVLPLYGNDSMNLNPLILTNIQSSVYFKVTLFQLKTYHEVIDEIYYQVKHLEPWERGSRKTSGNSGMCGSVRGVGAGGIVSSAFCLLYKLYTLKLTRKQLNGLIKHTDSPYIRGLGFMYIRYTQPPADLFDWYEEFLQDEEEIDVKAGGGQTLTVGQLCRQFMVKLDWFSTLFPRIPVPIQKQIEQKLGQYDHKHGIVTNPEPGQRYVPQPVERRDNRNYERDRPPRERDYKDERKHRRSRSKDRRRYDDDEPASYKRSKRSHSRERYSSKSKNYDRSRSRERRRRYEDERASRR</sequence>
<feature type="region of interest" description="Disordered" evidence="8">
    <location>
        <begin position="209"/>
        <end position="310"/>
    </location>
</feature>
<dbReference type="InterPro" id="IPR005037">
    <property type="entry name" value="PRP38"/>
</dbReference>
<evidence type="ECO:0000313" key="10">
    <source>
        <dbReference type="Proteomes" id="UP000183832"/>
    </source>
</evidence>
<evidence type="ECO:0000256" key="3">
    <source>
        <dbReference type="ARBA" id="ARBA00022664"/>
    </source>
</evidence>
<evidence type="ECO:0000256" key="4">
    <source>
        <dbReference type="ARBA" id="ARBA00022728"/>
    </source>
</evidence>
<dbReference type="GO" id="GO:0005681">
    <property type="term" value="C:spliceosomal complex"/>
    <property type="evidence" value="ECO:0007669"/>
    <property type="project" value="UniProtKB-KW"/>
</dbReference>
<feature type="compositionally biased region" description="Basic residues" evidence="8">
    <location>
        <begin position="250"/>
        <end position="260"/>
    </location>
</feature>
<dbReference type="PANTHER" id="PTHR23142">
    <property type="entry name" value="PRE-MRNA-SPLICING FACTOR 38A-RELATED"/>
    <property type="match status" value="1"/>
</dbReference>
<evidence type="ECO:0000256" key="2">
    <source>
        <dbReference type="ARBA" id="ARBA00006164"/>
    </source>
</evidence>
<evidence type="ECO:0000256" key="6">
    <source>
        <dbReference type="ARBA" id="ARBA00023242"/>
    </source>
</evidence>
<evidence type="ECO:0000256" key="7">
    <source>
        <dbReference type="RuleBase" id="RU367025"/>
    </source>
</evidence>
<keyword evidence="5 7" id="KW-0508">mRNA splicing</keyword>
<protein>
    <recommendedName>
        <fullName evidence="7">Pre-mRNA-splicing factor 38</fullName>
    </recommendedName>
</protein>
<reference evidence="9 10" key="1">
    <citation type="submission" date="2015-04" db="EMBL/GenBank/DDBJ databases">
        <authorList>
            <person name="Syromyatnikov M.Y."/>
            <person name="Popov V.N."/>
        </authorList>
    </citation>
    <scope>NUCLEOTIDE SEQUENCE [LARGE SCALE GENOMIC DNA]</scope>
</reference>
<dbReference type="GO" id="GO:0000398">
    <property type="term" value="P:mRNA splicing, via spliceosome"/>
    <property type="evidence" value="ECO:0007669"/>
    <property type="project" value="UniProtKB-UniRule"/>
</dbReference>
<comment type="similarity">
    <text evidence="2 7">Belongs to the PRP38 family.</text>
</comment>
<evidence type="ECO:0000313" key="9">
    <source>
        <dbReference type="EMBL" id="CRK92976.1"/>
    </source>
</evidence>
<name>A0A1J1HY02_9DIPT</name>
<comment type="subcellular location">
    <subcellularLocation>
        <location evidence="1 7">Nucleus</location>
    </subcellularLocation>
</comment>
<comment type="function">
    <text evidence="7">Required for pre-mRNA splicing.</text>
</comment>
<feature type="compositionally biased region" description="Basic and acidic residues" evidence="8">
    <location>
        <begin position="227"/>
        <end position="249"/>
    </location>
</feature>
<gene>
    <name evidence="9" type="ORF">CLUMA_CG006561</name>
</gene>
<keyword evidence="4 7" id="KW-0747">Spliceosome</keyword>
<organism evidence="9 10">
    <name type="scientific">Clunio marinus</name>
    <dbReference type="NCBI Taxonomy" id="568069"/>
    <lineage>
        <taxon>Eukaryota</taxon>
        <taxon>Metazoa</taxon>
        <taxon>Ecdysozoa</taxon>
        <taxon>Arthropoda</taxon>
        <taxon>Hexapoda</taxon>
        <taxon>Insecta</taxon>
        <taxon>Pterygota</taxon>
        <taxon>Neoptera</taxon>
        <taxon>Endopterygota</taxon>
        <taxon>Diptera</taxon>
        <taxon>Nematocera</taxon>
        <taxon>Chironomoidea</taxon>
        <taxon>Chironomidae</taxon>
        <taxon>Clunio</taxon>
    </lineage>
</organism>
<keyword evidence="3 7" id="KW-0507">mRNA processing</keyword>
<dbReference type="Proteomes" id="UP000183832">
    <property type="component" value="Unassembled WGS sequence"/>
</dbReference>
<dbReference type="EMBL" id="CVRI01000036">
    <property type="protein sequence ID" value="CRK92976.1"/>
    <property type="molecule type" value="Genomic_DNA"/>
</dbReference>
<dbReference type="AlphaFoldDB" id="A0A1J1HY02"/>
<keyword evidence="6 7" id="KW-0539">Nucleus</keyword>
<feature type="compositionally biased region" description="Basic and acidic residues" evidence="8">
    <location>
        <begin position="280"/>
        <end position="310"/>
    </location>
</feature>
<evidence type="ECO:0000256" key="5">
    <source>
        <dbReference type="ARBA" id="ARBA00023187"/>
    </source>
</evidence>
<evidence type="ECO:0000256" key="8">
    <source>
        <dbReference type="SAM" id="MobiDB-lite"/>
    </source>
</evidence>
<evidence type="ECO:0000256" key="1">
    <source>
        <dbReference type="ARBA" id="ARBA00004123"/>
    </source>
</evidence>